<dbReference type="Pfam" id="PF00512">
    <property type="entry name" value="HisKA"/>
    <property type="match status" value="1"/>
</dbReference>
<evidence type="ECO:0000256" key="5">
    <source>
        <dbReference type="ARBA" id="ARBA00022679"/>
    </source>
</evidence>
<comment type="catalytic activity">
    <reaction evidence="1">
        <text>ATP + protein L-histidine = ADP + protein N-phospho-L-histidine.</text>
        <dbReference type="EC" id="2.7.13.3"/>
    </reaction>
</comment>
<evidence type="ECO:0000256" key="10">
    <source>
        <dbReference type="ARBA" id="ARBA00023136"/>
    </source>
</evidence>
<keyword evidence="7 15" id="KW-0418">Kinase</keyword>
<name>A0ABR7LP38_9ACTN</name>
<feature type="domain" description="Histidine kinase" evidence="13">
    <location>
        <begin position="256"/>
        <end position="467"/>
    </location>
</feature>
<dbReference type="Gene3D" id="1.10.287.130">
    <property type="match status" value="1"/>
</dbReference>
<evidence type="ECO:0000256" key="3">
    <source>
        <dbReference type="ARBA" id="ARBA00012438"/>
    </source>
</evidence>
<evidence type="ECO:0000256" key="8">
    <source>
        <dbReference type="ARBA" id="ARBA00022989"/>
    </source>
</evidence>
<dbReference type="InterPro" id="IPR003661">
    <property type="entry name" value="HisK_dim/P_dom"/>
</dbReference>
<dbReference type="InterPro" id="IPR004358">
    <property type="entry name" value="Sig_transdc_His_kin-like_C"/>
</dbReference>
<dbReference type="SMART" id="SM00388">
    <property type="entry name" value="HisKA"/>
    <property type="match status" value="1"/>
</dbReference>
<dbReference type="InterPro" id="IPR005467">
    <property type="entry name" value="His_kinase_dom"/>
</dbReference>
<keyword evidence="9" id="KW-0902">Two-component regulatory system</keyword>
<dbReference type="Gene3D" id="3.30.565.10">
    <property type="entry name" value="Histidine kinase-like ATPase, C-terminal domain"/>
    <property type="match status" value="1"/>
</dbReference>
<dbReference type="InterPro" id="IPR036890">
    <property type="entry name" value="HATPase_C_sf"/>
</dbReference>
<keyword evidence="6 12" id="KW-0812">Transmembrane</keyword>
<protein>
    <recommendedName>
        <fullName evidence="3">histidine kinase</fullName>
        <ecNumber evidence="3">2.7.13.3</ecNumber>
    </recommendedName>
</protein>
<dbReference type="SMART" id="SM00304">
    <property type="entry name" value="HAMP"/>
    <property type="match status" value="1"/>
</dbReference>
<dbReference type="EMBL" id="JABVEC010000008">
    <property type="protein sequence ID" value="MBC6466443.1"/>
    <property type="molecule type" value="Genomic_DNA"/>
</dbReference>
<dbReference type="RefSeq" id="WP_187243454.1">
    <property type="nucleotide sequence ID" value="NZ_BAAAOK010000009.1"/>
</dbReference>
<dbReference type="CDD" id="cd00082">
    <property type="entry name" value="HisKA"/>
    <property type="match status" value="1"/>
</dbReference>
<dbReference type="CDD" id="cd00075">
    <property type="entry name" value="HATPase"/>
    <property type="match status" value="1"/>
</dbReference>
<evidence type="ECO:0000259" key="13">
    <source>
        <dbReference type="PROSITE" id="PS50109"/>
    </source>
</evidence>
<comment type="caution">
    <text evidence="15">The sequence shown here is derived from an EMBL/GenBank/DDBJ whole genome shotgun (WGS) entry which is preliminary data.</text>
</comment>
<feature type="transmembrane region" description="Helical" evidence="12">
    <location>
        <begin position="21"/>
        <end position="44"/>
    </location>
</feature>
<dbReference type="Gene3D" id="6.10.340.10">
    <property type="match status" value="1"/>
</dbReference>
<evidence type="ECO:0000313" key="16">
    <source>
        <dbReference type="Proteomes" id="UP000805614"/>
    </source>
</evidence>
<feature type="region of interest" description="Disordered" evidence="11">
    <location>
        <begin position="384"/>
        <end position="403"/>
    </location>
</feature>
<evidence type="ECO:0000256" key="7">
    <source>
        <dbReference type="ARBA" id="ARBA00022777"/>
    </source>
</evidence>
<reference evidence="15 16" key="1">
    <citation type="submission" date="2020-06" db="EMBL/GenBank/DDBJ databases">
        <title>Actinomadura xiongansis sp. nov., isolated from soil of Baiyangdian.</title>
        <authorList>
            <person name="Zhang X."/>
        </authorList>
    </citation>
    <scope>NUCLEOTIDE SEQUENCE [LARGE SCALE GENOMIC DNA]</scope>
    <source>
        <strain evidence="15 16">HBUM206468</strain>
    </source>
</reference>
<dbReference type="InterPro" id="IPR003594">
    <property type="entry name" value="HATPase_dom"/>
</dbReference>
<dbReference type="Proteomes" id="UP000805614">
    <property type="component" value="Unassembled WGS sequence"/>
</dbReference>
<dbReference type="PROSITE" id="PS50109">
    <property type="entry name" value="HIS_KIN"/>
    <property type="match status" value="1"/>
</dbReference>
<dbReference type="InterPro" id="IPR050428">
    <property type="entry name" value="TCS_sensor_his_kinase"/>
</dbReference>
<keyword evidence="4" id="KW-0597">Phosphoprotein</keyword>
<sequence>MPASAPRTRLRPRLRSLRGRVTVLVTLLATVLFIPAGVAAGLLARHALVNAAWRQVRQEAAVAAADVRRGELARAVIPRVSGVDLIQVVGPGRVVLASSAAARGLPPLAGTMPTSQDTVRDVQACAAPPAGCMRISAVRVRPTPDSPVVYAGRRVPGRLSTGIFDTLFAVQVVALIGLAAWGAWKVTGRMLRPVEAIRAELAAINVNDLSTRVPEPAGQNEIAQLARTINATLNRLEQAKGGMERMLDQQRRFASDASHELRNPIAGLRLLLEDTQLDLERNDLPATLDRALEDIDRLQAITTDLLLLAQLQADPPTSVQRIDLARFVRTEVSRRTDRHPVQLDLQPGVTVDAVPTHIGRILANLLDNAQRHAETTVRVNVRASGHEQRNSAELAVSDDGTGIPEADRERVFERFTRLRAARQRDPQGTGLGLAIARTIAQAHKGTLHVADSPIGGACFILRLPSAPQSADECSNDRDEAH</sequence>
<evidence type="ECO:0000256" key="4">
    <source>
        <dbReference type="ARBA" id="ARBA00022553"/>
    </source>
</evidence>
<dbReference type="PANTHER" id="PTHR45436:SF5">
    <property type="entry name" value="SENSOR HISTIDINE KINASE TRCS"/>
    <property type="match status" value="1"/>
</dbReference>
<dbReference type="InterPro" id="IPR003660">
    <property type="entry name" value="HAMP_dom"/>
</dbReference>
<keyword evidence="5" id="KW-0808">Transferase</keyword>
<dbReference type="PROSITE" id="PS50885">
    <property type="entry name" value="HAMP"/>
    <property type="match status" value="1"/>
</dbReference>
<evidence type="ECO:0000256" key="6">
    <source>
        <dbReference type="ARBA" id="ARBA00022692"/>
    </source>
</evidence>
<gene>
    <name evidence="15" type="ORF">HKK74_13140</name>
</gene>
<evidence type="ECO:0000313" key="15">
    <source>
        <dbReference type="EMBL" id="MBC6466443.1"/>
    </source>
</evidence>
<evidence type="ECO:0000256" key="11">
    <source>
        <dbReference type="SAM" id="MobiDB-lite"/>
    </source>
</evidence>
<accession>A0ABR7LP38</accession>
<dbReference type="EC" id="2.7.13.3" evidence="3"/>
<organism evidence="15 16">
    <name type="scientific">Actinomadura alba</name>
    <dbReference type="NCBI Taxonomy" id="406431"/>
    <lineage>
        <taxon>Bacteria</taxon>
        <taxon>Bacillati</taxon>
        <taxon>Actinomycetota</taxon>
        <taxon>Actinomycetes</taxon>
        <taxon>Streptosporangiales</taxon>
        <taxon>Thermomonosporaceae</taxon>
        <taxon>Actinomadura</taxon>
    </lineage>
</organism>
<dbReference type="Pfam" id="PF02518">
    <property type="entry name" value="HATPase_c"/>
    <property type="match status" value="1"/>
</dbReference>
<keyword evidence="8 12" id="KW-1133">Transmembrane helix</keyword>
<dbReference type="GO" id="GO:0016301">
    <property type="term" value="F:kinase activity"/>
    <property type="evidence" value="ECO:0007669"/>
    <property type="project" value="UniProtKB-KW"/>
</dbReference>
<evidence type="ECO:0000256" key="1">
    <source>
        <dbReference type="ARBA" id="ARBA00000085"/>
    </source>
</evidence>
<evidence type="ECO:0000259" key="14">
    <source>
        <dbReference type="PROSITE" id="PS50885"/>
    </source>
</evidence>
<comment type="subcellular location">
    <subcellularLocation>
        <location evidence="2">Cell membrane</location>
    </subcellularLocation>
</comment>
<dbReference type="CDD" id="cd06225">
    <property type="entry name" value="HAMP"/>
    <property type="match status" value="1"/>
</dbReference>
<evidence type="ECO:0000256" key="9">
    <source>
        <dbReference type="ARBA" id="ARBA00023012"/>
    </source>
</evidence>
<dbReference type="SUPFAM" id="SSF47384">
    <property type="entry name" value="Homodimeric domain of signal transducing histidine kinase"/>
    <property type="match status" value="1"/>
</dbReference>
<dbReference type="InterPro" id="IPR036097">
    <property type="entry name" value="HisK_dim/P_sf"/>
</dbReference>
<evidence type="ECO:0000256" key="2">
    <source>
        <dbReference type="ARBA" id="ARBA00004236"/>
    </source>
</evidence>
<feature type="domain" description="HAMP" evidence="14">
    <location>
        <begin position="188"/>
        <end position="241"/>
    </location>
</feature>
<keyword evidence="10 12" id="KW-0472">Membrane</keyword>
<proteinExistence type="predicted"/>
<dbReference type="PANTHER" id="PTHR45436">
    <property type="entry name" value="SENSOR HISTIDINE KINASE YKOH"/>
    <property type="match status" value="1"/>
</dbReference>
<dbReference type="SMART" id="SM00387">
    <property type="entry name" value="HATPase_c"/>
    <property type="match status" value="1"/>
</dbReference>
<dbReference type="SUPFAM" id="SSF55874">
    <property type="entry name" value="ATPase domain of HSP90 chaperone/DNA topoisomerase II/histidine kinase"/>
    <property type="match status" value="1"/>
</dbReference>
<dbReference type="SUPFAM" id="SSF158472">
    <property type="entry name" value="HAMP domain-like"/>
    <property type="match status" value="1"/>
</dbReference>
<dbReference type="Pfam" id="PF00672">
    <property type="entry name" value="HAMP"/>
    <property type="match status" value="1"/>
</dbReference>
<dbReference type="PRINTS" id="PR00344">
    <property type="entry name" value="BCTRLSENSOR"/>
</dbReference>
<evidence type="ECO:0000256" key="12">
    <source>
        <dbReference type="SAM" id="Phobius"/>
    </source>
</evidence>
<keyword evidence="16" id="KW-1185">Reference proteome</keyword>